<comment type="caution">
    <text evidence="4">The sequence shown here is derived from an EMBL/GenBank/DDBJ whole genome shotgun (WGS) entry which is preliminary data.</text>
</comment>
<dbReference type="Gene3D" id="3.40.630.10">
    <property type="entry name" value="Zn peptidases"/>
    <property type="match status" value="1"/>
</dbReference>
<feature type="domain" description="Peptidase M20 dimerisation" evidence="3">
    <location>
        <begin position="178"/>
        <end position="276"/>
    </location>
</feature>
<dbReference type="SUPFAM" id="SSF55031">
    <property type="entry name" value="Bacterial exopeptidase dimerisation domain"/>
    <property type="match status" value="1"/>
</dbReference>
<dbReference type="EMBL" id="JAWLKB010000014">
    <property type="protein sequence ID" value="MDV6269983.1"/>
    <property type="molecule type" value="Genomic_DNA"/>
</dbReference>
<gene>
    <name evidence="4" type="ORF">R3Q16_25505</name>
</gene>
<evidence type="ECO:0000313" key="4">
    <source>
        <dbReference type="EMBL" id="MDV6269983.1"/>
    </source>
</evidence>
<dbReference type="CDD" id="cd03885">
    <property type="entry name" value="M20_CPDG2"/>
    <property type="match status" value="1"/>
</dbReference>
<organism evidence="4 5">
    <name type="scientific">Rhodococcus globerulus</name>
    <dbReference type="NCBI Taxonomy" id="33008"/>
    <lineage>
        <taxon>Bacteria</taxon>
        <taxon>Bacillati</taxon>
        <taxon>Actinomycetota</taxon>
        <taxon>Actinomycetes</taxon>
        <taxon>Mycobacteriales</taxon>
        <taxon>Nocardiaceae</taxon>
        <taxon>Rhodococcus</taxon>
    </lineage>
</organism>
<dbReference type="InterPro" id="IPR036264">
    <property type="entry name" value="Bact_exopeptidase_dim_dom"/>
</dbReference>
<evidence type="ECO:0000313" key="5">
    <source>
        <dbReference type="Proteomes" id="UP001185927"/>
    </source>
</evidence>
<dbReference type="InterPro" id="IPR017150">
    <property type="entry name" value="Pept_M20_glutamate_carboxypep"/>
</dbReference>
<evidence type="ECO:0000259" key="3">
    <source>
        <dbReference type="Pfam" id="PF07687"/>
    </source>
</evidence>
<dbReference type="Pfam" id="PF01546">
    <property type="entry name" value="Peptidase_M20"/>
    <property type="match status" value="1"/>
</dbReference>
<name>A0ABU4C0G3_RHOGO</name>
<dbReference type="SUPFAM" id="SSF53187">
    <property type="entry name" value="Zn-dependent exopeptidases"/>
    <property type="match status" value="1"/>
</dbReference>
<dbReference type="Proteomes" id="UP001185927">
    <property type="component" value="Unassembled WGS sequence"/>
</dbReference>
<dbReference type="PIRSF" id="PIRSF037238">
    <property type="entry name" value="Carboxypeptidase_G2"/>
    <property type="match status" value="1"/>
</dbReference>
<evidence type="ECO:0000256" key="2">
    <source>
        <dbReference type="ARBA" id="ARBA00022801"/>
    </source>
</evidence>
<keyword evidence="5" id="KW-1185">Reference proteome</keyword>
<proteinExistence type="predicted"/>
<dbReference type="Pfam" id="PF07687">
    <property type="entry name" value="M20_dimer"/>
    <property type="match status" value="1"/>
</dbReference>
<dbReference type="InterPro" id="IPR011650">
    <property type="entry name" value="Peptidase_M20_dimer"/>
</dbReference>
<protein>
    <submittedName>
        <fullName evidence="4">M20 family metallopeptidase</fullName>
    </submittedName>
</protein>
<evidence type="ECO:0000256" key="1">
    <source>
        <dbReference type="ARBA" id="ARBA00022723"/>
    </source>
</evidence>
<keyword evidence="2" id="KW-0378">Hydrolase</keyword>
<keyword evidence="1" id="KW-0479">Metal-binding</keyword>
<dbReference type="Gene3D" id="3.30.70.360">
    <property type="match status" value="1"/>
</dbReference>
<dbReference type="RefSeq" id="WP_095888253.1">
    <property type="nucleotide sequence ID" value="NZ_JAWLKB010000014.1"/>
</dbReference>
<reference evidence="4 5" key="1">
    <citation type="submission" date="2023-10" db="EMBL/GenBank/DDBJ databases">
        <title>Development of a sustainable strategy for remediation of hydrocarbon-contaminated territories based on the waste exchange concept.</title>
        <authorList>
            <person name="Krivoruchko A."/>
        </authorList>
    </citation>
    <scope>NUCLEOTIDE SEQUENCE [LARGE SCALE GENOMIC DNA]</scope>
    <source>
        <strain evidence="4 5">IEGM 1203</strain>
    </source>
</reference>
<dbReference type="InterPro" id="IPR050072">
    <property type="entry name" value="Peptidase_M20A"/>
</dbReference>
<dbReference type="InterPro" id="IPR002933">
    <property type="entry name" value="Peptidase_M20"/>
</dbReference>
<dbReference type="PANTHER" id="PTHR43808:SF9">
    <property type="entry name" value="BLL0789 PROTEIN"/>
    <property type="match status" value="1"/>
</dbReference>
<accession>A0ABU4C0G3</accession>
<dbReference type="PANTHER" id="PTHR43808">
    <property type="entry name" value="ACETYLORNITHINE DEACETYLASE"/>
    <property type="match status" value="1"/>
</dbReference>
<sequence length="383" mass="39285">MTALLELAEQRLPQIIDDALTLIEVESPSNDLDAVTRSAKATADLVHERLGARAESIVVEGRTHLLVNFGTSPPQLMLLGHHDTVWPIGTLARLPATVTDGALRGPGGLDMKLGVVQAIHALALVRELHSVDALDGVTLLITGDEEIGSPTSRSLIEECAAGAVLVLEAGGDNGELKTARKGVSLYRIQVSGRAAHAGLEPEKGINAAVELAHLVITIAAMSAPDLGTTVTPTVLSAGTTTNTVPAEACVDIDVRATSAAEQHRVDSNIRSLCTRHPDAAITVSGGVNRPPLEAAMSATLLALAEHVALQNDLTPPIGIAVGGASDGNFTAGLGIPTLDGLGGVGGGAHAETEHARISAIAPRTALLAGMIRSITTEGISRVE</sequence>